<sequence length="199" mass="22599">MCKPCNIPINWGEKALQIMTLNHCRILKFFPLAFLVANIPLKLDDPAVKAYMTENTEWLIHAWSWTPYISSHSYDTSFHVSTIPCRKKLSTLSWLLRKKYVCDRCVYAVLFRTVTASSAHNVYLASCSFLNKANGTTSSQAILDTLNKFISFGIVSDSALYMGACFEVLKTYLRGTAYSFQMLGTQSKSCWGLLFKERT</sequence>
<accession>A0ABQ9H6L4</accession>
<protein>
    <submittedName>
        <fullName evidence="1">Uncharacterized protein</fullName>
    </submittedName>
</protein>
<dbReference type="EMBL" id="JARBHB010000007">
    <property type="protein sequence ID" value="KAJ8879935.1"/>
    <property type="molecule type" value="Genomic_DNA"/>
</dbReference>
<gene>
    <name evidence="1" type="ORF">PR048_020556</name>
</gene>
<proteinExistence type="predicted"/>
<comment type="caution">
    <text evidence="1">The sequence shown here is derived from an EMBL/GenBank/DDBJ whole genome shotgun (WGS) entry which is preliminary data.</text>
</comment>
<name>A0ABQ9H6L4_9NEOP</name>
<dbReference type="Proteomes" id="UP001159363">
    <property type="component" value="Chromosome 6"/>
</dbReference>
<evidence type="ECO:0000313" key="2">
    <source>
        <dbReference type="Proteomes" id="UP001159363"/>
    </source>
</evidence>
<reference evidence="1 2" key="1">
    <citation type="submission" date="2023-02" db="EMBL/GenBank/DDBJ databases">
        <title>LHISI_Scaffold_Assembly.</title>
        <authorList>
            <person name="Stuart O.P."/>
            <person name="Cleave R."/>
            <person name="Magrath M.J.L."/>
            <person name="Mikheyev A.S."/>
        </authorList>
    </citation>
    <scope>NUCLEOTIDE SEQUENCE [LARGE SCALE GENOMIC DNA]</scope>
    <source>
        <strain evidence="1">Daus_M_001</strain>
        <tissue evidence="1">Leg muscle</tissue>
    </source>
</reference>
<evidence type="ECO:0000313" key="1">
    <source>
        <dbReference type="EMBL" id="KAJ8879935.1"/>
    </source>
</evidence>
<keyword evidence="2" id="KW-1185">Reference proteome</keyword>
<organism evidence="1 2">
    <name type="scientific">Dryococelus australis</name>
    <dbReference type="NCBI Taxonomy" id="614101"/>
    <lineage>
        <taxon>Eukaryota</taxon>
        <taxon>Metazoa</taxon>
        <taxon>Ecdysozoa</taxon>
        <taxon>Arthropoda</taxon>
        <taxon>Hexapoda</taxon>
        <taxon>Insecta</taxon>
        <taxon>Pterygota</taxon>
        <taxon>Neoptera</taxon>
        <taxon>Polyneoptera</taxon>
        <taxon>Phasmatodea</taxon>
        <taxon>Verophasmatodea</taxon>
        <taxon>Anareolatae</taxon>
        <taxon>Phasmatidae</taxon>
        <taxon>Eurycanthinae</taxon>
        <taxon>Dryococelus</taxon>
    </lineage>
</organism>